<evidence type="ECO:0000313" key="10">
    <source>
        <dbReference type="EMBL" id="MDM8156712.1"/>
    </source>
</evidence>
<evidence type="ECO:0000256" key="2">
    <source>
        <dbReference type="ARBA" id="ARBA00009959"/>
    </source>
</evidence>
<dbReference type="EMBL" id="JAUDCG010000011">
    <property type="protein sequence ID" value="MDM8156712.1"/>
    <property type="molecule type" value="Genomic_DNA"/>
</dbReference>
<evidence type="ECO:0000256" key="8">
    <source>
        <dbReference type="ARBA" id="ARBA00023118"/>
    </source>
</evidence>
<evidence type="ECO:0000256" key="6">
    <source>
        <dbReference type="ARBA" id="ARBA00022801"/>
    </source>
</evidence>
<evidence type="ECO:0000256" key="5">
    <source>
        <dbReference type="ARBA" id="ARBA00022759"/>
    </source>
</evidence>
<keyword evidence="6 9" id="KW-0378">Hydrolase</keyword>
<keyword evidence="7 9" id="KW-0460">Magnesium</keyword>
<dbReference type="InterPro" id="IPR019199">
    <property type="entry name" value="Virulence_VapD/CRISPR_Cas2"/>
</dbReference>
<dbReference type="Proteomes" id="UP001529340">
    <property type="component" value="Unassembled WGS sequence"/>
</dbReference>
<evidence type="ECO:0000256" key="9">
    <source>
        <dbReference type="HAMAP-Rule" id="MF_01471"/>
    </source>
</evidence>
<dbReference type="RefSeq" id="WP_289607180.1">
    <property type="nucleotide sequence ID" value="NZ_JAUDCG010000011.1"/>
</dbReference>
<comment type="similarity">
    <text evidence="2 9">Belongs to the CRISPR-associated endoribonuclease Cas2 protein family.</text>
</comment>
<evidence type="ECO:0000313" key="11">
    <source>
        <dbReference type="Proteomes" id="UP001529340"/>
    </source>
</evidence>
<evidence type="ECO:0000256" key="7">
    <source>
        <dbReference type="ARBA" id="ARBA00022842"/>
    </source>
</evidence>
<keyword evidence="8 9" id="KW-0051">Antiviral defense</keyword>
<comment type="caution">
    <text evidence="10">The sequence shown here is derived from an EMBL/GenBank/DDBJ whole genome shotgun (WGS) entry which is preliminary data.</text>
</comment>
<reference evidence="10 11" key="3">
    <citation type="submission" date="2023-06" db="EMBL/GenBank/DDBJ databases">
        <authorList>
            <person name="Zeman M."/>
            <person name="Kubasova T."/>
            <person name="Jahodarova E."/>
            <person name="Nykrynova M."/>
            <person name="Rychlik I."/>
        </authorList>
    </citation>
    <scope>NUCLEOTIDE SEQUENCE [LARGE SCALE GENOMIC DNA]</scope>
    <source>
        <strain evidence="10 11">ET39</strain>
    </source>
</reference>
<name>A0ABT7UAR8_9FIRM</name>
<accession>A0ABT7UAR8</accession>
<organism evidence="10 11">
    <name type="scientific">Amedibacillus dolichus</name>
    <dbReference type="NCBI Taxonomy" id="31971"/>
    <lineage>
        <taxon>Bacteria</taxon>
        <taxon>Bacillati</taxon>
        <taxon>Bacillota</taxon>
        <taxon>Erysipelotrichia</taxon>
        <taxon>Erysipelotrichales</taxon>
        <taxon>Erysipelotrichaceae</taxon>
        <taxon>Amedibacillus</taxon>
    </lineage>
</organism>
<dbReference type="GO" id="GO:0004519">
    <property type="term" value="F:endonuclease activity"/>
    <property type="evidence" value="ECO:0007669"/>
    <property type="project" value="UniProtKB-KW"/>
</dbReference>
<keyword evidence="5 9" id="KW-0255">Endonuclease</keyword>
<comment type="subunit">
    <text evidence="9">Homodimer, forms a heterotetramer with a Cas1 homodimer.</text>
</comment>
<dbReference type="HAMAP" id="MF_01471">
    <property type="entry name" value="Cas2"/>
    <property type="match status" value="1"/>
</dbReference>
<sequence length="117" mass="13673">MEKNRFMRLMVLFDLPTETKLHLKRYRDFVKYLKSEGYIRLQYSVYSKLCINSDSVRTAEKRLLVNAPVEGDVRFLIVTERQFQNIANINGSYSLQEQITTTDLTLMIGGLNDESDL</sequence>
<evidence type="ECO:0000256" key="4">
    <source>
        <dbReference type="ARBA" id="ARBA00022723"/>
    </source>
</evidence>
<comment type="function">
    <text evidence="9">CRISPR (clustered regularly interspaced short palindromic repeat), is an adaptive immune system that provides protection against mobile genetic elements (viruses, transposable elements and conjugative plasmids). CRISPR clusters contain sequences complementary to antecedent mobile elements and target invading nucleic acids. CRISPR clusters are transcribed and processed into CRISPR RNA (crRNA). Functions as a ssRNA-specific endoribonuclease. Involved in the integration of spacer DNA into the CRISPR cassette.</text>
</comment>
<protein>
    <recommendedName>
        <fullName evidence="9">CRISPR-associated endoribonuclease Cas2</fullName>
        <ecNumber evidence="9">3.1.-.-</ecNumber>
    </recommendedName>
</protein>
<dbReference type="SUPFAM" id="SSF143430">
    <property type="entry name" value="TTP0101/SSO1404-like"/>
    <property type="match status" value="1"/>
</dbReference>
<reference evidence="10 11" key="2">
    <citation type="submission" date="2023-06" db="EMBL/GenBank/DDBJ databases">
        <title>Identification and characterization of horizontal gene transfer across gut microbiota members of farm animals based on homology search.</title>
        <authorList>
            <person name="Schwarzerova J."/>
            <person name="Nykrynova M."/>
            <person name="Jureckova K."/>
            <person name="Cejkova D."/>
            <person name="Rychlik I."/>
        </authorList>
    </citation>
    <scope>NUCLEOTIDE SEQUENCE [LARGE SCALE GENOMIC DNA]</scope>
    <source>
        <strain evidence="10 11">ET39</strain>
    </source>
</reference>
<evidence type="ECO:0000256" key="3">
    <source>
        <dbReference type="ARBA" id="ARBA00022722"/>
    </source>
</evidence>
<proteinExistence type="inferred from homology"/>
<dbReference type="Pfam" id="PF09827">
    <property type="entry name" value="CRISPR_Cas2"/>
    <property type="match status" value="1"/>
</dbReference>
<keyword evidence="11" id="KW-1185">Reference proteome</keyword>
<dbReference type="Gene3D" id="3.30.70.240">
    <property type="match status" value="1"/>
</dbReference>
<gene>
    <name evidence="9 10" type="primary">cas2</name>
    <name evidence="10" type="ORF">QUV96_03560</name>
</gene>
<keyword evidence="3 9" id="KW-0540">Nuclease</keyword>
<reference evidence="11" key="1">
    <citation type="submission" date="2023-06" db="EMBL/GenBank/DDBJ databases">
        <title>Identification and characterization of horizontal gene transfer across gut microbiota members of farm animals based on homology search.</title>
        <authorList>
            <person name="Zeman M."/>
            <person name="Kubasova T."/>
            <person name="Jahodarova E."/>
            <person name="Nykrynova M."/>
            <person name="Rychlik I."/>
        </authorList>
    </citation>
    <scope>NUCLEOTIDE SEQUENCE [LARGE SCALE GENOMIC DNA]</scope>
    <source>
        <strain evidence="11">ET39</strain>
    </source>
</reference>
<dbReference type="NCBIfam" id="TIGR01573">
    <property type="entry name" value="cas2"/>
    <property type="match status" value="1"/>
</dbReference>
<feature type="binding site" evidence="9">
    <location>
        <position position="14"/>
    </location>
    <ligand>
        <name>Mg(2+)</name>
        <dbReference type="ChEBI" id="CHEBI:18420"/>
        <note>catalytic</note>
    </ligand>
</feature>
<dbReference type="EC" id="3.1.-.-" evidence="9"/>
<evidence type="ECO:0000256" key="1">
    <source>
        <dbReference type="ARBA" id="ARBA00001946"/>
    </source>
</evidence>
<dbReference type="InterPro" id="IPR021127">
    <property type="entry name" value="CRISPR_associated_Cas2"/>
</dbReference>
<comment type="cofactor">
    <cofactor evidence="1 9">
        <name>Mg(2+)</name>
        <dbReference type="ChEBI" id="CHEBI:18420"/>
    </cofactor>
</comment>
<keyword evidence="4 9" id="KW-0479">Metal-binding</keyword>